<dbReference type="EMBL" id="LMUA01000022">
    <property type="protein sequence ID" value="KUE75425.1"/>
    <property type="molecule type" value="Genomic_DNA"/>
</dbReference>
<protein>
    <recommendedName>
        <fullName evidence="2">Serine acetyltransferase</fullName>
    </recommendedName>
</protein>
<evidence type="ECO:0000256" key="5">
    <source>
        <dbReference type="ARBA" id="ARBA00023315"/>
    </source>
</evidence>
<evidence type="ECO:0000313" key="7">
    <source>
        <dbReference type="Proteomes" id="UP000053433"/>
    </source>
</evidence>
<evidence type="ECO:0000256" key="4">
    <source>
        <dbReference type="ARBA" id="ARBA00022737"/>
    </source>
</evidence>
<dbReference type="Proteomes" id="UP000053433">
    <property type="component" value="Unassembled WGS sequence"/>
</dbReference>
<dbReference type="Pfam" id="PF00132">
    <property type="entry name" value="Hexapep"/>
    <property type="match status" value="1"/>
</dbReference>
<dbReference type="PANTHER" id="PTHR42811">
    <property type="entry name" value="SERINE ACETYLTRANSFERASE"/>
    <property type="match status" value="1"/>
</dbReference>
<dbReference type="InterPro" id="IPR018357">
    <property type="entry name" value="Hexapep_transf_CS"/>
</dbReference>
<evidence type="ECO:0000256" key="1">
    <source>
        <dbReference type="ARBA" id="ARBA00007274"/>
    </source>
</evidence>
<dbReference type="GO" id="GO:0006535">
    <property type="term" value="P:cysteine biosynthetic process from serine"/>
    <property type="evidence" value="ECO:0007669"/>
    <property type="project" value="InterPro"/>
</dbReference>
<dbReference type="PROSITE" id="PS00101">
    <property type="entry name" value="HEXAPEP_TRANSFERASES"/>
    <property type="match status" value="1"/>
</dbReference>
<proteinExistence type="inferred from homology"/>
<dbReference type="GO" id="GO:0005737">
    <property type="term" value="C:cytoplasm"/>
    <property type="evidence" value="ECO:0007669"/>
    <property type="project" value="InterPro"/>
</dbReference>
<evidence type="ECO:0000256" key="3">
    <source>
        <dbReference type="ARBA" id="ARBA00022679"/>
    </source>
</evidence>
<comment type="caution">
    <text evidence="6">The sequence shown here is derived from an EMBL/GenBank/DDBJ whole genome shotgun (WGS) entry which is preliminary data.</text>
</comment>
<dbReference type="Gene3D" id="2.160.10.10">
    <property type="entry name" value="Hexapeptide repeat proteins"/>
    <property type="match status" value="1"/>
</dbReference>
<dbReference type="SUPFAM" id="SSF51161">
    <property type="entry name" value="Trimeric LpxA-like enzymes"/>
    <property type="match status" value="1"/>
</dbReference>
<dbReference type="InterPro" id="IPR011004">
    <property type="entry name" value="Trimer_LpxA-like_sf"/>
</dbReference>
<dbReference type="InterPro" id="IPR001451">
    <property type="entry name" value="Hexapep"/>
</dbReference>
<evidence type="ECO:0000313" key="6">
    <source>
        <dbReference type="EMBL" id="KUE75425.1"/>
    </source>
</evidence>
<sequence length="158" mass="17321">MNPLRYIKALCGFGDVDSFWKAREEILKKPGKHYFENFLCKIVRKHYGAGIPVLPDINRSSTPHGFYGIFVSQRAKIGEGCVIYQQVTIGSNDLQNSRGAPTIGNNCLIGAGAKIIGNVHIGNNVRIGANAIVVDDVPDNCTVVMNKPRVIVRKNKKA</sequence>
<organism evidence="6 7">
    <name type="scientific">Ruthenibacterium lactatiformans</name>
    <dbReference type="NCBI Taxonomy" id="1550024"/>
    <lineage>
        <taxon>Bacteria</taxon>
        <taxon>Bacillati</taxon>
        <taxon>Bacillota</taxon>
        <taxon>Clostridia</taxon>
        <taxon>Eubacteriales</taxon>
        <taxon>Oscillospiraceae</taxon>
        <taxon>Ruthenibacterium</taxon>
    </lineage>
</organism>
<dbReference type="GO" id="GO:0009001">
    <property type="term" value="F:serine O-acetyltransferase activity"/>
    <property type="evidence" value="ECO:0007669"/>
    <property type="project" value="InterPro"/>
</dbReference>
<evidence type="ECO:0000256" key="2">
    <source>
        <dbReference type="ARBA" id="ARBA00018522"/>
    </source>
</evidence>
<dbReference type="AlphaFoldDB" id="A0A0W7TNN8"/>
<reference evidence="6 7" key="1">
    <citation type="submission" date="2015-10" db="EMBL/GenBank/DDBJ databases">
        <title>A novel member of the family Ruminococcaceae isolated from human faeces.</title>
        <authorList>
            <person name="Shkoporov A.N."/>
            <person name="Chaplin A.V."/>
            <person name="Motuzova O.V."/>
            <person name="Kafarskaia L.I."/>
            <person name="Efimov B.A."/>
        </authorList>
    </citation>
    <scope>NUCLEOTIDE SEQUENCE [LARGE SCALE GENOMIC DNA]</scope>
    <source>
        <strain evidence="6 7">668</strain>
    </source>
</reference>
<keyword evidence="3" id="KW-0808">Transferase</keyword>
<dbReference type="InterPro" id="IPR045304">
    <property type="entry name" value="LbH_SAT"/>
</dbReference>
<comment type="similarity">
    <text evidence="1">Belongs to the transferase hexapeptide repeat family.</text>
</comment>
<dbReference type="CDD" id="cd03354">
    <property type="entry name" value="LbH_SAT"/>
    <property type="match status" value="1"/>
</dbReference>
<name>A0A0W7TNN8_9FIRM</name>
<gene>
    <name evidence="6" type="ORF">ASJ35_14025</name>
</gene>
<accession>A0A0W7TNN8</accession>
<dbReference type="RefSeq" id="WP_058723570.1">
    <property type="nucleotide sequence ID" value="NZ_LMUA01000022.1"/>
</dbReference>
<keyword evidence="4" id="KW-0677">Repeat</keyword>
<keyword evidence="5" id="KW-0012">Acyltransferase</keyword>
<dbReference type="PIRSF" id="PIRSF000441">
    <property type="entry name" value="CysE"/>
    <property type="match status" value="1"/>
</dbReference>
<dbReference type="InterPro" id="IPR005881">
    <property type="entry name" value="Ser_O-AcTrfase"/>
</dbReference>